<dbReference type="Pfam" id="PF12680">
    <property type="entry name" value="SnoaL_2"/>
    <property type="match status" value="1"/>
</dbReference>
<accession>A0A417XVE3</accession>
<evidence type="ECO:0000313" key="3">
    <source>
        <dbReference type="Proteomes" id="UP000283644"/>
    </source>
</evidence>
<evidence type="ECO:0000259" key="1">
    <source>
        <dbReference type="Pfam" id="PF12680"/>
    </source>
</evidence>
<sequence length="131" mass="13892">MTQLTLTRTDEEVAAAYADAYASGDLDALRDLLAPDVVSRLLMPGDLRTLTGADAFLEELAGAITGVDAARRHSASVVPIGEKFTTRSQLVLEAGGGRYHLAHLEVVTVRDGLVVAIDGVCTGFRPVGERR</sequence>
<dbReference type="InterPro" id="IPR032710">
    <property type="entry name" value="NTF2-like_dom_sf"/>
</dbReference>
<feature type="domain" description="SnoaL-like" evidence="1">
    <location>
        <begin position="15"/>
        <end position="116"/>
    </location>
</feature>
<protein>
    <submittedName>
        <fullName evidence="2">Nuclear transport factor 2 family protein</fullName>
    </submittedName>
</protein>
<gene>
    <name evidence="2" type="ORF">D0Z08_25855</name>
</gene>
<keyword evidence="3" id="KW-1185">Reference proteome</keyword>
<reference evidence="2 3" key="1">
    <citation type="submission" date="2018-09" db="EMBL/GenBank/DDBJ databases">
        <title>Genome sequencing of Nocardioides immobilis CCTCC AB 2017083 for comparison to Nocardioides silvaticus.</title>
        <authorList>
            <person name="Li C."/>
            <person name="Wang G."/>
        </authorList>
    </citation>
    <scope>NUCLEOTIDE SEQUENCE [LARGE SCALE GENOMIC DNA]</scope>
    <source>
        <strain evidence="2 3">CCTCC AB 2017083</strain>
    </source>
</reference>
<dbReference type="SUPFAM" id="SSF54427">
    <property type="entry name" value="NTF2-like"/>
    <property type="match status" value="1"/>
</dbReference>
<name>A0A417XVE3_9ACTN</name>
<dbReference type="RefSeq" id="WP_118928166.1">
    <property type="nucleotide sequence ID" value="NZ_QXGH01000035.1"/>
</dbReference>
<evidence type="ECO:0000313" key="2">
    <source>
        <dbReference type="EMBL" id="RHW24147.1"/>
    </source>
</evidence>
<proteinExistence type="predicted"/>
<comment type="caution">
    <text evidence="2">The sequence shown here is derived from an EMBL/GenBank/DDBJ whole genome shotgun (WGS) entry which is preliminary data.</text>
</comment>
<dbReference type="AlphaFoldDB" id="A0A417XVE3"/>
<dbReference type="EMBL" id="QXGH01000035">
    <property type="protein sequence ID" value="RHW24147.1"/>
    <property type="molecule type" value="Genomic_DNA"/>
</dbReference>
<dbReference type="Gene3D" id="3.10.450.50">
    <property type="match status" value="1"/>
</dbReference>
<organism evidence="2 3">
    <name type="scientific">Nocardioides immobilis</name>
    <dbReference type="NCBI Taxonomy" id="2049295"/>
    <lineage>
        <taxon>Bacteria</taxon>
        <taxon>Bacillati</taxon>
        <taxon>Actinomycetota</taxon>
        <taxon>Actinomycetes</taxon>
        <taxon>Propionibacteriales</taxon>
        <taxon>Nocardioidaceae</taxon>
        <taxon>Nocardioides</taxon>
    </lineage>
</organism>
<dbReference type="InterPro" id="IPR037401">
    <property type="entry name" value="SnoaL-like"/>
</dbReference>
<dbReference type="Proteomes" id="UP000283644">
    <property type="component" value="Unassembled WGS sequence"/>
</dbReference>